<evidence type="ECO:0000313" key="1">
    <source>
        <dbReference type="EMBL" id="SCA55800.1"/>
    </source>
</evidence>
<name>A0A1C3REU1_9PROT</name>
<protein>
    <submittedName>
        <fullName evidence="1">Uncharacterized protein</fullName>
    </submittedName>
</protein>
<dbReference type="OrthoDB" id="8448176at2"/>
<keyword evidence="2" id="KW-1185">Reference proteome</keyword>
<dbReference type="Proteomes" id="UP000231658">
    <property type="component" value="Unassembled WGS sequence"/>
</dbReference>
<dbReference type="EMBL" id="FLYE01000004">
    <property type="protein sequence ID" value="SCA55800.1"/>
    <property type="molecule type" value="Genomic_DNA"/>
</dbReference>
<sequence length="107" mass="12363">MSAQHIERNRLKLQMDKSLREVNRDVINPDIPELTLKKIEPIFKLVARARAAYLKELFEVTKICGDDLPSAEQVKQLNHYREAFEELRHASQALDTAIEQGYLDVTS</sequence>
<dbReference type="AlphaFoldDB" id="A0A1C3REU1"/>
<organism evidence="1 2">
    <name type="scientific">Candidatus Terasakiella magnetica</name>
    <dbReference type="NCBI Taxonomy" id="1867952"/>
    <lineage>
        <taxon>Bacteria</taxon>
        <taxon>Pseudomonadati</taxon>
        <taxon>Pseudomonadota</taxon>
        <taxon>Alphaproteobacteria</taxon>
        <taxon>Rhodospirillales</taxon>
        <taxon>Terasakiellaceae</taxon>
        <taxon>Terasakiella</taxon>
    </lineage>
</organism>
<gene>
    <name evidence="1" type="ORF">MTBPR1_120106</name>
</gene>
<evidence type="ECO:0000313" key="2">
    <source>
        <dbReference type="Proteomes" id="UP000231658"/>
    </source>
</evidence>
<reference evidence="1 2" key="1">
    <citation type="submission" date="2016-07" db="EMBL/GenBank/DDBJ databases">
        <authorList>
            <person name="Lefevre C.T."/>
        </authorList>
    </citation>
    <scope>NUCLEOTIDE SEQUENCE [LARGE SCALE GENOMIC DNA]</scope>
    <source>
        <strain evidence="1">PR1</strain>
    </source>
</reference>
<accession>A0A1C3REU1</accession>
<dbReference type="RefSeq" id="WP_069186501.1">
    <property type="nucleotide sequence ID" value="NZ_FLYE01000004.1"/>
</dbReference>
<proteinExistence type="predicted"/>